<sequence length="305" mass="34004">MRLWFSSSSEVPIYRQLATQVELAILSGDLKPGDRLPSTRELARRFALHPNTISAGYRQLERDGWTENRHGSGVYVRANADAPSTPEQILDQHIAGFFRVVRELNLPAAAVRARVARWLEAPPPDHLLLIDPDPEMRRILLHEIRQATAFPVAEASFEDCKDRRILAGAIPLCRPSKTAQVRALLPPGVELTTLAIRSAQSWLTPWMPAPKGHLLAVVSHWPEFLEIARTMLIAAGIPADVLIFRNARQPRWTRGLEQATAILCDSYTASVPSLPRRPHLILFPLLADSSKAELARYSVADTPLL</sequence>
<dbReference type="CDD" id="cd07377">
    <property type="entry name" value="WHTH_GntR"/>
    <property type="match status" value="1"/>
</dbReference>
<dbReference type="EMBL" id="FZOU01000006">
    <property type="protein sequence ID" value="SNT27979.1"/>
    <property type="molecule type" value="Genomic_DNA"/>
</dbReference>
<dbReference type="InterPro" id="IPR036388">
    <property type="entry name" value="WH-like_DNA-bd_sf"/>
</dbReference>
<dbReference type="Gene3D" id="1.10.10.10">
    <property type="entry name" value="Winged helix-like DNA-binding domain superfamily/Winged helix DNA-binding domain"/>
    <property type="match status" value="1"/>
</dbReference>
<evidence type="ECO:0000259" key="4">
    <source>
        <dbReference type="PROSITE" id="PS50949"/>
    </source>
</evidence>
<keyword evidence="1" id="KW-0805">Transcription regulation</keyword>
<dbReference type="OrthoDB" id="7173258at2"/>
<keyword evidence="2" id="KW-0238">DNA-binding</keyword>
<proteinExistence type="predicted"/>
<keyword evidence="6" id="KW-1185">Reference proteome</keyword>
<dbReference type="GO" id="GO:0003677">
    <property type="term" value="F:DNA binding"/>
    <property type="evidence" value="ECO:0007669"/>
    <property type="project" value="UniProtKB-KW"/>
</dbReference>
<dbReference type="GO" id="GO:0003700">
    <property type="term" value="F:DNA-binding transcription factor activity"/>
    <property type="evidence" value="ECO:0007669"/>
    <property type="project" value="InterPro"/>
</dbReference>
<keyword evidence="3" id="KW-0804">Transcription</keyword>
<evidence type="ECO:0000313" key="5">
    <source>
        <dbReference type="EMBL" id="SNT27979.1"/>
    </source>
</evidence>
<evidence type="ECO:0000256" key="1">
    <source>
        <dbReference type="ARBA" id="ARBA00023015"/>
    </source>
</evidence>
<accession>A0A239LEB4</accession>
<dbReference type="SMART" id="SM00345">
    <property type="entry name" value="HTH_GNTR"/>
    <property type="match status" value="1"/>
</dbReference>
<gene>
    <name evidence="5" type="ORF">SAMN05421770_106282</name>
</gene>
<feature type="domain" description="HTH gntR-type" evidence="4">
    <location>
        <begin position="11"/>
        <end position="79"/>
    </location>
</feature>
<dbReference type="Pfam" id="PF00392">
    <property type="entry name" value="GntR"/>
    <property type="match status" value="1"/>
</dbReference>
<evidence type="ECO:0000313" key="6">
    <source>
        <dbReference type="Proteomes" id="UP000198356"/>
    </source>
</evidence>
<dbReference type="SUPFAM" id="SSF46785">
    <property type="entry name" value="Winged helix' DNA-binding domain"/>
    <property type="match status" value="1"/>
</dbReference>
<organism evidence="5 6">
    <name type="scientific">Granulicella rosea</name>
    <dbReference type="NCBI Taxonomy" id="474952"/>
    <lineage>
        <taxon>Bacteria</taxon>
        <taxon>Pseudomonadati</taxon>
        <taxon>Acidobacteriota</taxon>
        <taxon>Terriglobia</taxon>
        <taxon>Terriglobales</taxon>
        <taxon>Acidobacteriaceae</taxon>
        <taxon>Granulicella</taxon>
    </lineage>
</organism>
<dbReference type="AlphaFoldDB" id="A0A239LEB4"/>
<dbReference type="RefSeq" id="WP_089409592.1">
    <property type="nucleotide sequence ID" value="NZ_FZOU01000006.1"/>
</dbReference>
<dbReference type="InterPro" id="IPR000524">
    <property type="entry name" value="Tscrpt_reg_HTH_GntR"/>
</dbReference>
<evidence type="ECO:0000256" key="3">
    <source>
        <dbReference type="ARBA" id="ARBA00023163"/>
    </source>
</evidence>
<dbReference type="Proteomes" id="UP000198356">
    <property type="component" value="Unassembled WGS sequence"/>
</dbReference>
<dbReference type="PANTHER" id="PTHR38445:SF9">
    <property type="entry name" value="HTH-TYPE TRANSCRIPTIONAL REPRESSOR YTRA"/>
    <property type="match status" value="1"/>
</dbReference>
<evidence type="ECO:0000256" key="2">
    <source>
        <dbReference type="ARBA" id="ARBA00023125"/>
    </source>
</evidence>
<dbReference type="InterPro" id="IPR036390">
    <property type="entry name" value="WH_DNA-bd_sf"/>
</dbReference>
<protein>
    <submittedName>
        <fullName evidence="5">GntR family transcriptional regulator</fullName>
    </submittedName>
</protein>
<name>A0A239LEB4_9BACT</name>
<reference evidence="5 6" key="1">
    <citation type="submission" date="2017-06" db="EMBL/GenBank/DDBJ databases">
        <authorList>
            <person name="Kim H.J."/>
            <person name="Triplett B.A."/>
        </authorList>
    </citation>
    <scope>NUCLEOTIDE SEQUENCE [LARGE SCALE GENOMIC DNA]</scope>
    <source>
        <strain evidence="5 6">DSM 18704</strain>
    </source>
</reference>
<dbReference type="PANTHER" id="PTHR38445">
    <property type="entry name" value="HTH-TYPE TRANSCRIPTIONAL REPRESSOR YTRA"/>
    <property type="match status" value="1"/>
</dbReference>
<dbReference type="PROSITE" id="PS50949">
    <property type="entry name" value="HTH_GNTR"/>
    <property type="match status" value="1"/>
</dbReference>